<comment type="pathway">
    <text evidence="3 9">Carbohydrate metabolism; tricarboxylic acid cycle; oxaloacetate from (S)-malate (quinone route): step 1/1.</text>
</comment>
<dbReference type="Gene3D" id="3.30.9.10">
    <property type="entry name" value="D-Amino Acid Oxidase, subunit A, domain 2"/>
    <property type="match status" value="1"/>
</dbReference>
<evidence type="ECO:0000256" key="5">
    <source>
        <dbReference type="ARBA" id="ARBA00022532"/>
    </source>
</evidence>
<dbReference type="EMBL" id="CP002189">
    <property type="protein sequence ID" value="ADV33912.1"/>
    <property type="molecule type" value="Genomic_DNA"/>
</dbReference>
<evidence type="ECO:0000256" key="6">
    <source>
        <dbReference type="ARBA" id="ARBA00022630"/>
    </source>
</evidence>
<dbReference type="NCBIfam" id="TIGR01320">
    <property type="entry name" value="mal_quin_oxido"/>
    <property type="match status" value="1"/>
</dbReference>
<organism evidence="11 12">
    <name type="scientific">Blochmanniella vafra (strain BVAF)</name>
    <dbReference type="NCBI Taxonomy" id="859654"/>
    <lineage>
        <taxon>Bacteria</taxon>
        <taxon>Pseudomonadati</taxon>
        <taxon>Pseudomonadota</taxon>
        <taxon>Gammaproteobacteria</taxon>
        <taxon>Enterobacterales</taxon>
        <taxon>Enterobacteriaceae</taxon>
        <taxon>ant endosymbionts</taxon>
        <taxon>Candidatus Blochmanniella</taxon>
    </lineage>
</organism>
<dbReference type="Proteomes" id="UP000007464">
    <property type="component" value="Chromosome"/>
</dbReference>
<keyword evidence="10" id="KW-0812">Transmembrane</keyword>
<comment type="similarity">
    <text evidence="4 9">Belongs to the MQO family.</text>
</comment>
<dbReference type="KEGG" id="bva:BVAF_530"/>
<dbReference type="AlphaFoldDB" id="E8Q6E3"/>
<evidence type="ECO:0000256" key="4">
    <source>
        <dbReference type="ARBA" id="ARBA00006389"/>
    </source>
</evidence>
<dbReference type="OrthoDB" id="9763983at2"/>
<evidence type="ECO:0000256" key="8">
    <source>
        <dbReference type="ARBA" id="ARBA00023002"/>
    </source>
</evidence>
<dbReference type="STRING" id="859654.BVAF_530"/>
<evidence type="ECO:0000256" key="3">
    <source>
        <dbReference type="ARBA" id="ARBA00005012"/>
    </source>
</evidence>
<dbReference type="SUPFAM" id="SSF51905">
    <property type="entry name" value="FAD/NAD(P)-binding domain"/>
    <property type="match status" value="1"/>
</dbReference>
<dbReference type="UniPathway" id="UPA00223">
    <property type="reaction ID" value="UER01008"/>
</dbReference>
<keyword evidence="8 9" id="KW-0560">Oxidoreductase</keyword>
<feature type="transmembrane region" description="Helical" evidence="10">
    <location>
        <begin position="24"/>
        <end position="43"/>
    </location>
</feature>
<dbReference type="RefSeq" id="WP_013516837.1">
    <property type="nucleotide sequence ID" value="NC_014909.2"/>
</dbReference>
<dbReference type="NCBIfam" id="NF003606">
    <property type="entry name" value="PRK05257.2-1"/>
    <property type="match status" value="1"/>
</dbReference>
<evidence type="ECO:0000256" key="2">
    <source>
        <dbReference type="ARBA" id="ARBA00001974"/>
    </source>
</evidence>
<comment type="catalytic activity">
    <reaction evidence="1 9">
        <text>(S)-malate + a quinone = a quinol + oxaloacetate</text>
        <dbReference type="Rhea" id="RHEA:46012"/>
        <dbReference type="ChEBI" id="CHEBI:15589"/>
        <dbReference type="ChEBI" id="CHEBI:16452"/>
        <dbReference type="ChEBI" id="CHEBI:24646"/>
        <dbReference type="ChEBI" id="CHEBI:132124"/>
        <dbReference type="EC" id="1.1.5.4"/>
    </reaction>
</comment>
<keyword evidence="10" id="KW-1133">Transmembrane helix</keyword>
<dbReference type="InterPro" id="IPR006231">
    <property type="entry name" value="MQO"/>
</dbReference>
<dbReference type="NCBIfam" id="NF003611">
    <property type="entry name" value="PRK05257.3-2"/>
    <property type="match status" value="1"/>
</dbReference>
<dbReference type="PANTHER" id="PTHR43104:SF2">
    <property type="entry name" value="L-2-HYDROXYGLUTARATE DEHYDROGENASE, MITOCHONDRIAL"/>
    <property type="match status" value="1"/>
</dbReference>
<keyword evidence="7 9" id="KW-0274">FAD</keyword>
<keyword evidence="5 9" id="KW-0816">Tricarboxylic acid cycle</keyword>
<dbReference type="GO" id="GO:0047545">
    <property type="term" value="F:(S)-2-hydroxyglutarate dehydrogenase activity"/>
    <property type="evidence" value="ECO:0007669"/>
    <property type="project" value="TreeGrafter"/>
</dbReference>
<evidence type="ECO:0000256" key="7">
    <source>
        <dbReference type="ARBA" id="ARBA00022827"/>
    </source>
</evidence>
<dbReference type="NCBIfam" id="NF003603">
    <property type="entry name" value="PRK05257.1-1"/>
    <property type="match status" value="1"/>
</dbReference>
<accession>E8Q6E3</accession>
<dbReference type="GO" id="GO:0008924">
    <property type="term" value="F:L-malate dehydrogenase (quinone) activity"/>
    <property type="evidence" value="ECO:0007669"/>
    <property type="project" value="UniProtKB-UniRule"/>
</dbReference>
<dbReference type="HOGENOM" id="CLU_028151_0_0_6"/>
<evidence type="ECO:0000256" key="9">
    <source>
        <dbReference type="HAMAP-Rule" id="MF_00212"/>
    </source>
</evidence>
<dbReference type="NCBIfam" id="NF003605">
    <property type="entry name" value="PRK05257.1-4"/>
    <property type="match status" value="1"/>
</dbReference>
<protein>
    <recommendedName>
        <fullName evidence="9">Probable malate:quinone oxidoreductase</fullName>
        <ecNumber evidence="9">1.1.5.4</ecNumber>
    </recommendedName>
    <alternativeName>
        <fullName evidence="9">MQO</fullName>
    </alternativeName>
    <alternativeName>
        <fullName evidence="9">Malate dehydrogenase [quinone]</fullName>
    </alternativeName>
</protein>
<proteinExistence type="inferred from homology"/>
<evidence type="ECO:0000256" key="1">
    <source>
        <dbReference type="ARBA" id="ARBA00001139"/>
    </source>
</evidence>
<dbReference type="HAMAP" id="MF_00212">
    <property type="entry name" value="MQO"/>
    <property type="match status" value="1"/>
</dbReference>
<keyword evidence="6 9" id="KW-0285">Flavoprotein</keyword>
<sequence>MNSNTFDQTPVQLNKKNVLPPIDVVLIGAGIMSTTLGMFIAMLEPNWKINVYERLHKPAQESSNAWNNAGTGHASFCELNYTEYNDVDKSINIEKALSINTAFELSLQFWAFLTKNNILKNPKSFIRNIPHISFVTDDKHISFLRKRFQALKTNNIFNGMIYSENSKQIESWIPLIMTGRNKNQKVAATYMEMGTDVDFEEITQQILNQLNKNSNFNIYFQHNVTSIQPHNNNTCWNISIINTQHKNKQNVYAKHVFIGGGGQSLNLLQTSGIRETKGYAGFPVGGQFLITYNPKIVSQHSAKVYGQSSLNMPPMSVPHMDARILNGNKVLLFGPFATFSGKFLKYGSWWDLFYSLNKHNLIPIIQAGLDNKFLIKYLIHQVTMSHKDRINSLKKFYPEAHIKDWSLIQAGQRVQIIKKNQHNRGTLQFGTEIVSSNNGSLSALLGASPGASIAVSIAIRLLHIMFNTQIHSSAWQTKLQEIIPVYSQYIQNNNIIITNQLIKNTRDALSLTFTE</sequence>
<dbReference type="InterPro" id="IPR036188">
    <property type="entry name" value="FAD/NAD-bd_sf"/>
</dbReference>
<dbReference type="GO" id="GO:0006099">
    <property type="term" value="P:tricarboxylic acid cycle"/>
    <property type="evidence" value="ECO:0007669"/>
    <property type="project" value="UniProtKB-UniRule"/>
</dbReference>
<keyword evidence="10" id="KW-0472">Membrane</keyword>
<dbReference type="Gene3D" id="3.50.50.60">
    <property type="entry name" value="FAD/NAD(P)-binding domain"/>
    <property type="match status" value="1"/>
</dbReference>
<comment type="cofactor">
    <cofactor evidence="2 9">
        <name>FAD</name>
        <dbReference type="ChEBI" id="CHEBI:57692"/>
    </cofactor>
</comment>
<keyword evidence="12" id="KW-1185">Reference proteome</keyword>
<dbReference type="PANTHER" id="PTHR43104">
    <property type="entry name" value="L-2-HYDROXYGLUTARATE DEHYDROGENASE, MITOCHONDRIAL"/>
    <property type="match status" value="1"/>
</dbReference>
<dbReference type="EC" id="1.1.5.4" evidence="9"/>
<name>E8Q6E3_BLOVB</name>
<evidence type="ECO:0000313" key="12">
    <source>
        <dbReference type="Proteomes" id="UP000007464"/>
    </source>
</evidence>
<reference evidence="11 12" key="1">
    <citation type="journal article" date="2010" name="BMC Genomics">
        <title>Unprecedented loss of ammonia assimilation capability in a urease-encoding bacterial mutualist.</title>
        <authorList>
            <person name="Williams L.E."/>
            <person name="Wernegreen J.J."/>
        </authorList>
    </citation>
    <scope>NUCLEOTIDE SEQUENCE [LARGE SCALE GENOMIC DNA]</scope>
    <source>
        <strain evidence="11 12">BVAF</strain>
    </source>
</reference>
<evidence type="ECO:0000256" key="10">
    <source>
        <dbReference type="SAM" id="Phobius"/>
    </source>
</evidence>
<gene>
    <name evidence="9 11" type="primary">mqo</name>
    <name evidence="11" type="ordered locus">BVAF_530</name>
</gene>
<evidence type="ECO:0000313" key="11">
    <source>
        <dbReference type="EMBL" id="ADV33912.1"/>
    </source>
</evidence>
<dbReference type="Pfam" id="PF06039">
    <property type="entry name" value="Mqo"/>
    <property type="match status" value="1"/>
</dbReference>